<protein>
    <submittedName>
        <fullName evidence="4">Uncharacterized protein</fullName>
    </submittedName>
</protein>
<reference evidence="4" key="1">
    <citation type="journal article" date="2020" name="Stud. Mycol.">
        <title>101 Dothideomycetes genomes: a test case for predicting lifestyles and emergence of pathogens.</title>
        <authorList>
            <person name="Haridas S."/>
            <person name="Albert R."/>
            <person name="Binder M."/>
            <person name="Bloem J."/>
            <person name="Labutti K."/>
            <person name="Salamov A."/>
            <person name="Andreopoulos B."/>
            <person name="Baker S."/>
            <person name="Barry K."/>
            <person name="Bills G."/>
            <person name="Bluhm B."/>
            <person name="Cannon C."/>
            <person name="Castanera R."/>
            <person name="Culley D."/>
            <person name="Daum C."/>
            <person name="Ezra D."/>
            <person name="Gonzalez J."/>
            <person name="Henrissat B."/>
            <person name="Kuo A."/>
            <person name="Liang C."/>
            <person name="Lipzen A."/>
            <person name="Lutzoni F."/>
            <person name="Magnuson J."/>
            <person name="Mondo S."/>
            <person name="Nolan M."/>
            <person name="Ohm R."/>
            <person name="Pangilinan J."/>
            <person name="Park H.-J."/>
            <person name="Ramirez L."/>
            <person name="Alfaro M."/>
            <person name="Sun H."/>
            <person name="Tritt A."/>
            <person name="Yoshinaga Y."/>
            <person name="Zwiers L.-H."/>
            <person name="Turgeon B."/>
            <person name="Goodwin S."/>
            <person name="Spatafora J."/>
            <person name="Crous P."/>
            <person name="Grigoriev I."/>
        </authorList>
    </citation>
    <scope>NUCLEOTIDE SEQUENCE</scope>
    <source>
        <strain evidence="4">CBS 473.64</strain>
    </source>
</reference>
<feature type="signal peptide" evidence="1">
    <location>
        <begin position="1"/>
        <end position="16"/>
    </location>
</feature>
<dbReference type="GO" id="GO:0006508">
    <property type="term" value="P:proteolysis"/>
    <property type="evidence" value="ECO:0007669"/>
    <property type="project" value="InterPro"/>
</dbReference>
<organism evidence="4 5">
    <name type="scientific">Massarina eburnea CBS 473.64</name>
    <dbReference type="NCBI Taxonomy" id="1395130"/>
    <lineage>
        <taxon>Eukaryota</taxon>
        <taxon>Fungi</taxon>
        <taxon>Dikarya</taxon>
        <taxon>Ascomycota</taxon>
        <taxon>Pezizomycotina</taxon>
        <taxon>Dothideomycetes</taxon>
        <taxon>Pleosporomycetidae</taxon>
        <taxon>Pleosporales</taxon>
        <taxon>Massarineae</taxon>
        <taxon>Massarinaceae</taxon>
        <taxon>Massarina</taxon>
    </lineage>
</organism>
<dbReference type="Pfam" id="PF03572">
    <property type="entry name" value="Peptidase_S41"/>
    <property type="match status" value="1"/>
</dbReference>
<dbReference type="SUPFAM" id="SSF52096">
    <property type="entry name" value="ClpP/crotonase"/>
    <property type="match status" value="1"/>
</dbReference>
<name>A0A6A6S0H9_9PLEO</name>
<dbReference type="AlphaFoldDB" id="A0A6A6S0H9"/>
<proteinExistence type="predicted"/>
<dbReference type="InterPro" id="IPR052766">
    <property type="entry name" value="S41A_metabolite_peptidase"/>
</dbReference>
<dbReference type="Gene3D" id="3.90.226.10">
    <property type="entry name" value="2-enoyl-CoA Hydratase, Chain A, domain 1"/>
    <property type="match status" value="1"/>
</dbReference>
<dbReference type="Pfam" id="PF23658">
    <property type="entry name" value="PDZ_CPAF_rel"/>
    <property type="match status" value="1"/>
</dbReference>
<dbReference type="InterPro" id="IPR029045">
    <property type="entry name" value="ClpP/crotonase-like_dom_sf"/>
</dbReference>
<feature type="chain" id="PRO_5025680772" evidence="1">
    <location>
        <begin position="17"/>
        <end position="807"/>
    </location>
</feature>
<dbReference type="InterPro" id="IPR056186">
    <property type="entry name" value="PDZ_CPAF-rel"/>
</dbReference>
<keyword evidence="5" id="KW-1185">Reference proteome</keyword>
<dbReference type="GO" id="GO:0008236">
    <property type="term" value="F:serine-type peptidase activity"/>
    <property type="evidence" value="ECO:0007669"/>
    <property type="project" value="InterPro"/>
</dbReference>
<dbReference type="EMBL" id="MU006784">
    <property type="protein sequence ID" value="KAF2640692.1"/>
    <property type="molecule type" value="Genomic_DNA"/>
</dbReference>
<dbReference type="Proteomes" id="UP000799753">
    <property type="component" value="Unassembled WGS sequence"/>
</dbReference>
<evidence type="ECO:0000259" key="3">
    <source>
        <dbReference type="Pfam" id="PF23658"/>
    </source>
</evidence>
<accession>A0A6A6S0H9</accession>
<gene>
    <name evidence="4" type="ORF">P280DRAFT_325091</name>
</gene>
<evidence type="ECO:0000256" key="1">
    <source>
        <dbReference type="SAM" id="SignalP"/>
    </source>
</evidence>
<feature type="domain" description="CPAF-like PDZ" evidence="3">
    <location>
        <begin position="174"/>
        <end position="291"/>
    </location>
</feature>
<keyword evidence="1" id="KW-0732">Signal</keyword>
<feature type="domain" description="Tail specific protease" evidence="2">
    <location>
        <begin position="398"/>
        <end position="609"/>
    </location>
</feature>
<dbReference type="PANTHER" id="PTHR37049">
    <property type="entry name" value="PEPTIDASE S41 FAMILY PROTEIN"/>
    <property type="match status" value="1"/>
</dbReference>
<sequence length="807" mass="87405">MKSLSLLLASAASVQAQLFLDNLPAPVEDLAPLPTLFKRNTYQEPCQEVSASWAAAAPKATAAVAVPADVAYKCLQSVPVDKDGDLKQIQELKQMLQFQSTLSYLKQGLKDDIEPVDLMASLDEMTKKLNEGGFKSEYDFQVGIKYLFSSTGDFHLRWNSDILEPLIFGRLGGELTLLSKDGVAFPEIYLVSDIYARKFGNISESEISPIKTINGQEATSYLQNISTGAKYHNPDARYNYIFRNQATVGAKVSSSSPWLVGGLYDGPSTELEFNNGTKTTLQNLASIPTSFDFTGVIDGKSFFEVFCTGVSSTIRSTSRAIASATKLSTATVTKRDVSSSSTSSSTLAKANSTATATRSSATATSTSTLSLLNYPKPEFASDSLTFSGYYLSDTGYDDVAVLAIPDFAPKVGQDKTAGINQAQKLLRAFFAETIEKKKNRLLIDLRGNGGGTIDMGFELFKQLFPTVEPYGGTRYRAHDAMKILSAQLAAIDANATMKALNKDIYEKAEYSEFVWGNIVNENYTAFKSFDDYYGPYTIDNDTFTAIRRYNFSNHVGGHTYSSLFNLTGYAPQPTPAQPFKAENILVMQDGLCGSTCAVFAELMREQAKVHSIFVGGRPQAGPAQGVGGSKGAQVLTMDTIKYYMDAALNVTLGFYGAEAANYMNRTAVGAISHTTQLIKRSAHHTSETINGGVNTLNNYRKGDKTNTPLQFIYEAADCRIFSTYADFGSPVLLWKRAVEAKWGDGKCAEGSQGDKTAISVVDGKAFNKQPESLPKKVETSSNAAEANAKVSGMMVAMVVAVMAATLL</sequence>
<evidence type="ECO:0000259" key="2">
    <source>
        <dbReference type="Pfam" id="PF03572"/>
    </source>
</evidence>
<dbReference type="OrthoDB" id="27214at2759"/>
<evidence type="ECO:0000313" key="5">
    <source>
        <dbReference type="Proteomes" id="UP000799753"/>
    </source>
</evidence>
<dbReference type="InterPro" id="IPR005151">
    <property type="entry name" value="Tail-specific_protease"/>
</dbReference>
<dbReference type="PANTHER" id="PTHR37049:SF4">
    <property type="entry name" value="RHODANESE DOMAIN-CONTAINING PROTEIN"/>
    <property type="match status" value="1"/>
</dbReference>
<evidence type="ECO:0000313" key="4">
    <source>
        <dbReference type="EMBL" id="KAF2640692.1"/>
    </source>
</evidence>